<organism evidence="2 3">
    <name type="scientific">Klebsormidium nitens</name>
    <name type="common">Green alga</name>
    <name type="synonym">Ulothrix nitens</name>
    <dbReference type="NCBI Taxonomy" id="105231"/>
    <lineage>
        <taxon>Eukaryota</taxon>
        <taxon>Viridiplantae</taxon>
        <taxon>Streptophyta</taxon>
        <taxon>Klebsormidiophyceae</taxon>
        <taxon>Klebsormidiales</taxon>
        <taxon>Klebsormidiaceae</taxon>
        <taxon>Klebsormidium</taxon>
    </lineage>
</organism>
<sequence length="121" mass="12914">MGLFASIFHCRCFESASSKRAAAPAATALPAGRDAREQRRAELAATGAANAMAESDLPEGAEKLSAPVHDAQETHKGDEDYMGEYGASVRQFPSPDHDEKKMAKYGARAEEPSEEARFVGA</sequence>
<dbReference type="AlphaFoldDB" id="A0A0U9HJN0"/>
<feature type="compositionally biased region" description="Basic and acidic residues" evidence="1">
    <location>
        <begin position="70"/>
        <end position="79"/>
    </location>
</feature>
<evidence type="ECO:0000313" key="2">
    <source>
        <dbReference type="EMBL" id="GAQ82665.1"/>
    </source>
</evidence>
<feature type="compositionally biased region" description="Basic and acidic residues" evidence="1">
    <location>
        <begin position="33"/>
        <end position="42"/>
    </location>
</feature>
<accession>A0A0U9HJN0</accession>
<feature type="compositionally biased region" description="Basic and acidic residues" evidence="1">
    <location>
        <begin position="95"/>
        <end position="121"/>
    </location>
</feature>
<proteinExistence type="predicted"/>
<keyword evidence="3" id="KW-1185">Reference proteome</keyword>
<feature type="region of interest" description="Disordered" evidence="1">
    <location>
        <begin position="18"/>
        <end position="121"/>
    </location>
</feature>
<reference evidence="2 3" key="1">
    <citation type="journal article" date="2014" name="Nat. Commun.">
        <title>Klebsormidium flaccidum genome reveals primary factors for plant terrestrial adaptation.</title>
        <authorList>
            <person name="Hori K."/>
            <person name="Maruyama F."/>
            <person name="Fujisawa T."/>
            <person name="Togashi T."/>
            <person name="Yamamoto N."/>
            <person name="Seo M."/>
            <person name="Sato S."/>
            <person name="Yamada T."/>
            <person name="Mori H."/>
            <person name="Tajima N."/>
            <person name="Moriyama T."/>
            <person name="Ikeuchi M."/>
            <person name="Watanabe M."/>
            <person name="Wada H."/>
            <person name="Kobayashi K."/>
            <person name="Saito M."/>
            <person name="Masuda T."/>
            <person name="Sasaki-Sekimoto Y."/>
            <person name="Mashiguchi K."/>
            <person name="Awai K."/>
            <person name="Shimojima M."/>
            <person name="Masuda S."/>
            <person name="Iwai M."/>
            <person name="Nobusawa T."/>
            <person name="Narise T."/>
            <person name="Kondo S."/>
            <person name="Saito H."/>
            <person name="Sato R."/>
            <person name="Murakawa M."/>
            <person name="Ihara Y."/>
            <person name="Oshima-Yamada Y."/>
            <person name="Ohtaka K."/>
            <person name="Satoh M."/>
            <person name="Sonobe K."/>
            <person name="Ishii M."/>
            <person name="Ohtani R."/>
            <person name="Kanamori-Sato M."/>
            <person name="Honoki R."/>
            <person name="Miyazaki D."/>
            <person name="Mochizuki H."/>
            <person name="Umetsu J."/>
            <person name="Higashi K."/>
            <person name="Shibata D."/>
            <person name="Kamiya Y."/>
            <person name="Sato N."/>
            <person name="Nakamura Y."/>
            <person name="Tabata S."/>
            <person name="Ida S."/>
            <person name="Kurokawa K."/>
            <person name="Ohta H."/>
        </authorList>
    </citation>
    <scope>NUCLEOTIDE SEQUENCE [LARGE SCALE GENOMIC DNA]</scope>
    <source>
        <strain evidence="2 3">NIES-2285</strain>
    </source>
</reference>
<dbReference type="Proteomes" id="UP000054558">
    <property type="component" value="Unassembled WGS sequence"/>
</dbReference>
<evidence type="ECO:0000256" key="1">
    <source>
        <dbReference type="SAM" id="MobiDB-lite"/>
    </source>
</evidence>
<evidence type="ECO:0000313" key="3">
    <source>
        <dbReference type="Proteomes" id="UP000054558"/>
    </source>
</evidence>
<gene>
    <name evidence="2" type="ORF">KFL_001190080</name>
</gene>
<feature type="compositionally biased region" description="Low complexity" evidence="1">
    <location>
        <begin position="18"/>
        <end position="32"/>
    </location>
</feature>
<protein>
    <submittedName>
        <fullName evidence="2">Uncharacterized protein</fullName>
    </submittedName>
</protein>
<dbReference type="EMBL" id="DF237068">
    <property type="protein sequence ID" value="GAQ82665.1"/>
    <property type="molecule type" value="Genomic_DNA"/>
</dbReference>
<name>A0A0U9HJN0_KLENI</name>